<evidence type="ECO:0000256" key="1">
    <source>
        <dbReference type="ARBA" id="ARBA00005622"/>
    </source>
</evidence>
<dbReference type="InterPro" id="IPR000801">
    <property type="entry name" value="Esterase-like"/>
</dbReference>
<evidence type="ECO:0000256" key="2">
    <source>
        <dbReference type="ARBA" id="ARBA00022801"/>
    </source>
</evidence>
<accession>A0A6I4IDA2</accession>
<dbReference type="InterPro" id="IPR029058">
    <property type="entry name" value="AB_hydrolase_fold"/>
</dbReference>
<dbReference type="RefSeq" id="WP_140996057.1">
    <property type="nucleotide sequence ID" value="NZ_VDCZ01000001.1"/>
</dbReference>
<gene>
    <name evidence="3" type="ORF">GOQ30_00475</name>
</gene>
<comment type="caution">
    <text evidence="3">The sequence shown here is derived from an EMBL/GenBank/DDBJ whole genome shotgun (WGS) entry which is preliminary data.</text>
</comment>
<evidence type="ECO:0000313" key="4">
    <source>
        <dbReference type="Proteomes" id="UP000431264"/>
    </source>
</evidence>
<dbReference type="Pfam" id="PF00756">
    <property type="entry name" value="Esterase"/>
    <property type="match status" value="1"/>
</dbReference>
<evidence type="ECO:0000313" key="3">
    <source>
        <dbReference type="EMBL" id="MVO07633.1"/>
    </source>
</evidence>
<organism evidence="3 4">
    <name type="scientific">Flavobacterium profundi</name>
    <dbReference type="NCBI Taxonomy" id="1774945"/>
    <lineage>
        <taxon>Bacteria</taxon>
        <taxon>Pseudomonadati</taxon>
        <taxon>Bacteroidota</taxon>
        <taxon>Flavobacteriia</taxon>
        <taxon>Flavobacteriales</taxon>
        <taxon>Flavobacteriaceae</taxon>
        <taxon>Flavobacterium</taxon>
    </lineage>
</organism>
<reference evidence="4" key="1">
    <citation type="submission" date="2019-05" db="EMBL/GenBank/DDBJ databases">
        <title>Flavobacterium profundi sp. nov., isolated from a deep-sea seamount.</title>
        <authorList>
            <person name="Zhang D.-C."/>
        </authorList>
    </citation>
    <scope>NUCLEOTIDE SEQUENCE [LARGE SCALE GENOMIC DNA]</scope>
    <source>
        <strain evidence="4">TP390</strain>
    </source>
</reference>
<dbReference type="PANTHER" id="PTHR40841">
    <property type="entry name" value="SIDEROPHORE TRIACETYLFUSARININE C ESTERASE"/>
    <property type="match status" value="1"/>
</dbReference>
<dbReference type="Proteomes" id="UP000431264">
    <property type="component" value="Unassembled WGS sequence"/>
</dbReference>
<dbReference type="Gene3D" id="3.40.50.1820">
    <property type="entry name" value="alpha/beta hydrolase"/>
    <property type="match status" value="1"/>
</dbReference>
<comment type="similarity">
    <text evidence="1">Belongs to the esterase D family.</text>
</comment>
<dbReference type="InterPro" id="IPR052558">
    <property type="entry name" value="Siderophore_Hydrolase_D"/>
</dbReference>
<sequence length="273" mass="31458">MKKELFIVLFTILSFQNSFSQITKKPLNIGETVTLNSQILSEERVLNIYLPEGYQENDSISYPVIYLLDGSINEDFIHVTGLVQFFNLQLQMPKTIVVGIANIDRKHDFTFPTTIPDLKKDFPTTGGSEAFIAFIEKEVQPFINSNYKVSEKKYLLGQSLGGLLATEILFKKPELFTHYIITSPSLWWDDQSLLQKANTYLSKIQKPVYVFVAVGEEHKIMIRDAKNLASELKKYPKTIQSNFQYFAKENHATILHNSLYHAFLLEFPYKEPK</sequence>
<dbReference type="PANTHER" id="PTHR40841:SF2">
    <property type="entry name" value="SIDEROPHORE-DEGRADING ESTERASE (EUROFUNG)"/>
    <property type="match status" value="1"/>
</dbReference>
<dbReference type="AlphaFoldDB" id="A0A6I4IDA2"/>
<keyword evidence="4" id="KW-1185">Reference proteome</keyword>
<proteinExistence type="inferred from homology"/>
<dbReference type="EMBL" id="WQLW01000001">
    <property type="protein sequence ID" value="MVO07633.1"/>
    <property type="molecule type" value="Genomic_DNA"/>
</dbReference>
<keyword evidence="2 3" id="KW-0378">Hydrolase</keyword>
<protein>
    <submittedName>
        <fullName evidence="3">Alpha/beta hydrolase</fullName>
    </submittedName>
</protein>
<dbReference type="GO" id="GO:0016788">
    <property type="term" value="F:hydrolase activity, acting on ester bonds"/>
    <property type="evidence" value="ECO:0007669"/>
    <property type="project" value="TreeGrafter"/>
</dbReference>
<name>A0A6I4IDA2_9FLAO</name>
<dbReference type="SUPFAM" id="SSF53474">
    <property type="entry name" value="alpha/beta-Hydrolases"/>
    <property type="match status" value="1"/>
</dbReference>
<dbReference type="OrthoDB" id="9784036at2"/>